<gene>
    <name evidence="1" type="ORF">C8P63_1514</name>
</gene>
<dbReference type="Proteomes" id="UP000244240">
    <property type="component" value="Unassembled WGS sequence"/>
</dbReference>
<keyword evidence="2" id="KW-1185">Reference proteome</keyword>
<dbReference type="EMBL" id="QBKR01000051">
    <property type="protein sequence ID" value="PTX47507.1"/>
    <property type="molecule type" value="Genomic_DNA"/>
</dbReference>
<reference evidence="1 2" key="1">
    <citation type="submission" date="2018-04" db="EMBL/GenBank/DDBJ databases">
        <title>Genomic Encyclopedia of Archaeal and Bacterial Type Strains, Phase II (KMG-II): from individual species to whole genera.</title>
        <authorList>
            <person name="Goeker M."/>
        </authorList>
    </citation>
    <scope>NUCLEOTIDE SEQUENCE [LARGE SCALE GENOMIC DNA]</scope>
    <source>
        <strain evidence="1 2">DSM 45787</strain>
    </source>
</reference>
<proteinExistence type="predicted"/>
<dbReference type="InterPro" id="IPR043519">
    <property type="entry name" value="NT_sf"/>
</dbReference>
<name>A0A2T6AUM5_9BACL</name>
<sequence length="154" mass="18305">MDRRLMEVFRAVYGRLEGTGIRWVLTGSLAFALQGLPFQVRDIDLQTDREGAYRMEKLFSDGAVRNIRFSSRERIRSYFGEFRWKGVRVEVMGDLQKRVGGEWEAPVDLLRHRRWVVWERCKVPVLSLEYEYQAYRKMGRLEKAERIRKEAGLT</sequence>
<evidence type="ECO:0000313" key="2">
    <source>
        <dbReference type="Proteomes" id="UP000244240"/>
    </source>
</evidence>
<dbReference type="Pfam" id="PF10706">
    <property type="entry name" value="Aminoglyc_resit"/>
    <property type="match status" value="1"/>
</dbReference>
<dbReference type="Gene3D" id="3.30.460.40">
    <property type="match status" value="1"/>
</dbReference>
<dbReference type="RefSeq" id="WP_108026796.1">
    <property type="nucleotide sequence ID" value="NZ_QBKR01000051.1"/>
</dbReference>
<accession>A0A2T6AUM5</accession>
<comment type="caution">
    <text evidence="1">The sequence shown here is derived from an EMBL/GenBank/DDBJ whole genome shotgun (WGS) entry which is preliminary data.</text>
</comment>
<protein>
    <submittedName>
        <fullName evidence="1">Uncharacterized protein</fullName>
    </submittedName>
</protein>
<evidence type="ECO:0000313" key="1">
    <source>
        <dbReference type="EMBL" id="PTX47507.1"/>
    </source>
</evidence>
<dbReference type="OrthoDB" id="3362681at2"/>
<dbReference type="SUPFAM" id="SSF81301">
    <property type="entry name" value="Nucleotidyltransferase"/>
    <property type="match status" value="1"/>
</dbReference>
<dbReference type="InterPro" id="IPR019646">
    <property type="entry name" value="Aminoglyc_AdlTrfase"/>
</dbReference>
<organism evidence="1 2">
    <name type="scientific">Melghirimyces profundicolus</name>
    <dbReference type="NCBI Taxonomy" id="1242148"/>
    <lineage>
        <taxon>Bacteria</taxon>
        <taxon>Bacillati</taxon>
        <taxon>Bacillota</taxon>
        <taxon>Bacilli</taxon>
        <taxon>Bacillales</taxon>
        <taxon>Thermoactinomycetaceae</taxon>
        <taxon>Melghirimyces</taxon>
    </lineage>
</organism>
<dbReference type="AlphaFoldDB" id="A0A2T6AUM5"/>